<organism evidence="2 3">
    <name type="scientific">Stutzerimonas nitrititolerans</name>
    <dbReference type="NCBI Taxonomy" id="2482751"/>
    <lineage>
        <taxon>Bacteria</taxon>
        <taxon>Pseudomonadati</taxon>
        <taxon>Pseudomonadota</taxon>
        <taxon>Gammaproteobacteria</taxon>
        <taxon>Pseudomonadales</taxon>
        <taxon>Pseudomonadaceae</taxon>
        <taxon>Stutzerimonas</taxon>
    </lineage>
</organism>
<dbReference type="Pfam" id="PF07963">
    <property type="entry name" value="N_methyl"/>
    <property type="match status" value="1"/>
</dbReference>
<dbReference type="Proteomes" id="UP000269134">
    <property type="component" value="Unassembled WGS sequence"/>
</dbReference>
<evidence type="ECO:0000256" key="1">
    <source>
        <dbReference type="SAM" id="Phobius"/>
    </source>
</evidence>
<dbReference type="InterPro" id="IPR012902">
    <property type="entry name" value="N_methyl_site"/>
</dbReference>
<dbReference type="EMBL" id="RFFL01000009">
    <property type="protein sequence ID" value="RMI00355.1"/>
    <property type="molecule type" value="Genomic_DNA"/>
</dbReference>
<proteinExistence type="predicted"/>
<evidence type="ECO:0000313" key="3">
    <source>
        <dbReference type="Proteomes" id="UP000269134"/>
    </source>
</evidence>
<evidence type="ECO:0000313" key="2">
    <source>
        <dbReference type="EMBL" id="RMI00355.1"/>
    </source>
</evidence>
<protein>
    <submittedName>
        <fullName evidence="2">Prepilin-type N-terminal cleavage/methylation domain-containing protein</fullName>
    </submittedName>
</protein>
<name>A0ABX9V3L8_9GAMM</name>
<dbReference type="PROSITE" id="PS00409">
    <property type="entry name" value="PROKAR_NTER_METHYL"/>
    <property type="match status" value="1"/>
</dbReference>
<gene>
    <name evidence="2" type="ORF">EA795_12590</name>
</gene>
<feature type="transmembrane region" description="Helical" evidence="1">
    <location>
        <begin position="35"/>
        <end position="56"/>
    </location>
</feature>
<keyword evidence="1" id="KW-0812">Transmembrane</keyword>
<keyword evidence="1" id="KW-1133">Transmembrane helix</keyword>
<accession>A0ABX9V3L8</accession>
<reference evidence="2 3" key="1">
    <citation type="submission" date="2018-10" db="EMBL/GenBank/DDBJ databases">
        <title>Pseudomonas sp. GL14 genome.</title>
        <authorList>
            <person name="Peng J."/>
            <person name="Liu Z.-P."/>
        </authorList>
    </citation>
    <scope>NUCLEOTIDE SEQUENCE [LARGE SCALE GENOMIC DNA]</scope>
    <source>
        <strain evidence="2 3">GL14</strain>
    </source>
</reference>
<dbReference type="NCBIfam" id="TIGR02532">
    <property type="entry name" value="IV_pilin_GFxxxE"/>
    <property type="match status" value="1"/>
</dbReference>
<keyword evidence="3" id="KW-1185">Reference proteome</keyword>
<sequence length="188" mass="20148">MTPRGLSHFPHKLNAYGQASKFAPRKQRGLTLVELVITIVIIGIAAAALYSAMAVIGGRSADPMLRQQSLVIAEGYLEEILFQPYLDPNSTNTGSCAATPGLSRSRFDDVCDYASLDDQGVRDATGALVQALSGYRVQVSVTQLANWNGVPARRIDVSVTDPSGQRLQLSGFRTCYGEVDANGADRCP</sequence>
<comment type="caution">
    <text evidence="2">The sequence shown here is derived from an EMBL/GenBank/DDBJ whole genome shotgun (WGS) entry which is preliminary data.</text>
</comment>
<keyword evidence="1" id="KW-0472">Membrane</keyword>